<keyword evidence="2" id="KW-0413">Isomerase</keyword>
<proteinExistence type="predicted"/>
<gene>
    <name evidence="2" type="ORF">ADIS_0050</name>
</gene>
<dbReference type="InterPro" id="IPR036237">
    <property type="entry name" value="Xyl_isomerase-like_sf"/>
</dbReference>
<reference evidence="2 3" key="1">
    <citation type="submission" date="2013-02" db="EMBL/GenBank/DDBJ databases">
        <title>A novel strain isolated from Lonar lake, Maharashtra, India.</title>
        <authorList>
            <person name="Singh A."/>
        </authorList>
    </citation>
    <scope>NUCLEOTIDE SEQUENCE [LARGE SCALE GENOMIC DNA]</scope>
    <source>
        <strain evidence="2 3">AK24</strain>
    </source>
</reference>
<protein>
    <submittedName>
        <fullName evidence="2">Xylose isomerase domain protein TIM barrel</fullName>
    </submittedName>
</protein>
<accession>R7ZZK1</accession>
<dbReference type="PANTHER" id="PTHR12110">
    <property type="entry name" value="HYDROXYPYRUVATE ISOMERASE"/>
    <property type="match status" value="1"/>
</dbReference>
<dbReference type="SUPFAM" id="SSF51658">
    <property type="entry name" value="Xylose isomerase-like"/>
    <property type="match status" value="1"/>
</dbReference>
<dbReference type="STRING" id="1232681.ADIS_0050"/>
<dbReference type="PANTHER" id="PTHR12110:SF53">
    <property type="entry name" value="BLR5974 PROTEIN"/>
    <property type="match status" value="1"/>
</dbReference>
<dbReference type="RefSeq" id="WP_010852205.1">
    <property type="nucleotide sequence ID" value="NZ_AQHR01000001.1"/>
</dbReference>
<dbReference type="Pfam" id="PF01261">
    <property type="entry name" value="AP_endonuc_2"/>
    <property type="match status" value="1"/>
</dbReference>
<dbReference type="EMBL" id="AQHR01000001">
    <property type="protein sequence ID" value="EON79483.1"/>
    <property type="molecule type" value="Genomic_DNA"/>
</dbReference>
<evidence type="ECO:0000259" key="1">
    <source>
        <dbReference type="Pfam" id="PF01261"/>
    </source>
</evidence>
<dbReference type="OrthoDB" id="127797at2"/>
<evidence type="ECO:0000313" key="2">
    <source>
        <dbReference type="EMBL" id="EON79483.1"/>
    </source>
</evidence>
<dbReference type="InterPro" id="IPR013022">
    <property type="entry name" value="Xyl_isomerase-like_TIM-brl"/>
</dbReference>
<dbReference type="Gene3D" id="3.20.20.150">
    <property type="entry name" value="Divalent-metal-dependent TIM barrel enzymes"/>
    <property type="match status" value="1"/>
</dbReference>
<comment type="caution">
    <text evidence="2">The sequence shown here is derived from an EMBL/GenBank/DDBJ whole genome shotgun (WGS) entry which is preliminary data.</text>
</comment>
<dbReference type="Proteomes" id="UP000013909">
    <property type="component" value="Unassembled WGS sequence"/>
</dbReference>
<dbReference type="InterPro" id="IPR050312">
    <property type="entry name" value="IolE/XylAMocC-like"/>
</dbReference>
<sequence>MLRRNVLRNLTLLGTGAVLTPASSLAQEPARKGNNLKLSLNAYSFHSLLSTGKMSLDDLFHFCAEEGLPAVDLTAYYIEGYPEVPDDSVLYGIKRKAHSYGLAISGTGIRNDFTYADRDKHTEQLAFCRKWIVAAAKLGAPVLRLFAGTQPVDPSFRDRLTSWVAVNFMHCTEAGEANGVIVALQNHDDFIQTADEVNWYMELIESPWFGLVLDIGSYPQDDTYEGIQKNIRHAVNWQLKENVNQGGKQVPVDLHRLFDIILASNYQGYLPIETLGPGDPYQKVRDFLARVRKAMP</sequence>
<keyword evidence="3" id="KW-1185">Reference proteome</keyword>
<feature type="domain" description="Xylose isomerase-like TIM barrel" evidence="1">
    <location>
        <begin position="62"/>
        <end position="289"/>
    </location>
</feature>
<dbReference type="AlphaFoldDB" id="R7ZZK1"/>
<evidence type="ECO:0000313" key="3">
    <source>
        <dbReference type="Proteomes" id="UP000013909"/>
    </source>
</evidence>
<name>R7ZZK1_9BACT</name>
<dbReference type="GO" id="GO:0016853">
    <property type="term" value="F:isomerase activity"/>
    <property type="evidence" value="ECO:0007669"/>
    <property type="project" value="UniProtKB-KW"/>
</dbReference>
<organism evidence="2 3">
    <name type="scientific">Lunatimonas lonarensis</name>
    <dbReference type="NCBI Taxonomy" id="1232681"/>
    <lineage>
        <taxon>Bacteria</taxon>
        <taxon>Pseudomonadati</taxon>
        <taxon>Bacteroidota</taxon>
        <taxon>Cytophagia</taxon>
        <taxon>Cytophagales</taxon>
        <taxon>Cyclobacteriaceae</taxon>
    </lineage>
</organism>